<protein>
    <submittedName>
        <fullName evidence="1">Uncharacterized protein</fullName>
    </submittedName>
</protein>
<name>A0A410W6E6_9CORY</name>
<dbReference type="EMBL" id="CP035299">
    <property type="protein sequence ID" value="QAU51532.1"/>
    <property type="molecule type" value="Genomic_DNA"/>
</dbReference>
<proteinExistence type="predicted"/>
<accession>A0A410W6E6</accession>
<dbReference type="Proteomes" id="UP000288929">
    <property type="component" value="Chromosome"/>
</dbReference>
<dbReference type="InterPro" id="IPR031596">
    <property type="entry name" value="MaAIMP_sms"/>
</dbReference>
<reference evidence="1 2" key="1">
    <citation type="submission" date="2019-01" db="EMBL/GenBank/DDBJ databases">
        <authorList>
            <person name="Ruckert C."/>
            <person name="Busche T."/>
            <person name="Kalinowski J."/>
        </authorList>
    </citation>
    <scope>NUCLEOTIDE SEQUENCE [LARGE SCALE GENOMIC DNA]</scope>
    <source>
        <strain evidence="1 2">136/3</strain>
    </source>
</reference>
<dbReference type="Pfam" id="PF16951">
    <property type="entry name" value="MaAIMP_sms"/>
    <property type="match status" value="1"/>
</dbReference>
<organism evidence="1 2">
    <name type="scientific">Corynebacterium pelargi</name>
    <dbReference type="NCBI Taxonomy" id="1471400"/>
    <lineage>
        <taxon>Bacteria</taxon>
        <taxon>Bacillati</taxon>
        <taxon>Actinomycetota</taxon>
        <taxon>Actinomycetes</taxon>
        <taxon>Mycobacteriales</taxon>
        <taxon>Corynebacteriaceae</taxon>
        <taxon>Corynebacterium</taxon>
    </lineage>
</organism>
<dbReference type="AlphaFoldDB" id="A0A410W6E6"/>
<evidence type="ECO:0000313" key="1">
    <source>
        <dbReference type="EMBL" id="QAU51532.1"/>
    </source>
</evidence>
<keyword evidence="2" id="KW-1185">Reference proteome</keyword>
<dbReference type="KEGG" id="cpeg:CPELA_01160"/>
<gene>
    <name evidence="1" type="ORF">CPELA_01160</name>
</gene>
<evidence type="ECO:0000313" key="2">
    <source>
        <dbReference type="Proteomes" id="UP000288929"/>
    </source>
</evidence>
<dbReference type="RefSeq" id="WP_128889101.1">
    <property type="nucleotide sequence ID" value="NZ_BMCX01000004.1"/>
</dbReference>
<sequence>MSTTTIVVMVLYLAVVWGLLLLAAIHLARTDDEAIGTLGAADLDDLPQYTRT</sequence>